<protein>
    <submittedName>
        <fullName evidence="1">Uncharacterized protein</fullName>
    </submittedName>
</protein>
<evidence type="ECO:0000313" key="2">
    <source>
        <dbReference type="Proteomes" id="UP000827872"/>
    </source>
</evidence>
<accession>A0ACB8ETW3</accession>
<proteinExistence type="predicted"/>
<keyword evidence="2" id="KW-1185">Reference proteome</keyword>
<comment type="caution">
    <text evidence="1">The sequence shown here is derived from an EMBL/GenBank/DDBJ whole genome shotgun (WGS) entry which is preliminary data.</text>
</comment>
<evidence type="ECO:0000313" key="1">
    <source>
        <dbReference type="EMBL" id="KAH7995906.1"/>
    </source>
</evidence>
<dbReference type="EMBL" id="CM037620">
    <property type="protein sequence ID" value="KAH7995906.1"/>
    <property type="molecule type" value="Genomic_DNA"/>
</dbReference>
<sequence>MNGIFRTPPLNTAIQIKFRRFLIYTKYTVVLKLCVDIKDSILAYPDEIPCMNISVLPFHTVRAFEMQPSSPLRQERGAYSGPCLYPQRTLGPKSPVLTVPKDGSRPHDLRPASPQKQD</sequence>
<name>A0ACB8ETW3_9SAUR</name>
<organism evidence="1 2">
    <name type="scientific">Sphaerodactylus townsendi</name>
    <dbReference type="NCBI Taxonomy" id="933632"/>
    <lineage>
        <taxon>Eukaryota</taxon>
        <taxon>Metazoa</taxon>
        <taxon>Chordata</taxon>
        <taxon>Craniata</taxon>
        <taxon>Vertebrata</taxon>
        <taxon>Euteleostomi</taxon>
        <taxon>Lepidosauria</taxon>
        <taxon>Squamata</taxon>
        <taxon>Bifurcata</taxon>
        <taxon>Gekkota</taxon>
        <taxon>Sphaerodactylidae</taxon>
        <taxon>Sphaerodactylus</taxon>
    </lineage>
</organism>
<reference evidence="1" key="1">
    <citation type="submission" date="2021-08" db="EMBL/GenBank/DDBJ databases">
        <title>The first chromosome-level gecko genome reveals the dynamic sex chromosomes of Neotropical dwarf geckos (Sphaerodactylidae: Sphaerodactylus).</title>
        <authorList>
            <person name="Pinto B.J."/>
            <person name="Keating S.E."/>
            <person name="Gamble T."/>
        </authorList>
    </citation>
    <scope>NUCLEOTIDE SEQUENCE</scope>
    <source>
        <strain evidence="1">TG3544</strain>
    </source>
</reference>
<dbReference type="Proteomes" id="UP000827872">
    <property type="component" value="Linkage Group LG07"/>
</dbReference>
<gene>
    <name evidence="1" type="ORF">K3G42_029293</name>
</gene>